<sequence>MPRHQMRRNARRMRRSGVEPVMLMSDDLDFAPVAITVIGHWLWRYRSELAPFTVALLAEGAAMALHITHPTWWPIILITTAVITWAVSLFGESIGLTRGIERAYAAATLFLIGGWIAAATVLGPGNPPLPAILGIGGLATAIPWWAHRRRRARVRVERTLAAWPEIAQAVGLAGSRIQSAVVDLWGYRARVALARGQTVEDAITKLPALESALGTRRGAARVQPIPEKANRLELRVIETDPHPDAITWPGPSVTSIAQPVELGVFEDGSPARVSLLRRHALVGGVAGAGKSGGVNVIMGNLSACPDVIVWGIDLKRGMELLPWSSCLGRIATTPKEAEALLRDAVAILDGRAEMLAMQGVRVWEPTPQAPALIVLVDEYAELVDEAPAAIVSADSIARRGRAVATTLIAATQRPSQKARGNSAVRSQMDVRISFRVRERRDADLILGQGMHKAGWHADKLDAPGKFLISAPEHDMPRRARTYLLNDETVQQAAARHAERRPTLDPVSVVALEEAPGPDDADTVVAASPKGRHVRKAAQESAEEALWIALRDAPEDGISLGDLIDATGMSRPTIYRRLSQHEADGRVQQVSRGRWRARDEPNAE</sequence>
<feature type="transmembrane region" description="Helical" evidence="5">
    <location>
        <begin position="129"/>
        <end position="146"/>
    </location>
</feature>
<evidence type="ECO:0000256" key="3">
    <source>
        <dbReference type="PROSITE-ProRule" id="PRU00289"/>
    </source>
</evidence>
<feature type="binding site" evidence="3">
    <location>
        <begin position="284"/>
        <end position="291"/>
    </location>
    <ligand>
        <name>ATP</name>
        <dbReference type="ChEBI" id="CHEBI:30616"/>
    </ligand>
</feature>
<evidence type="ECO:0000256" key="1">
    <source>
        <dbReference type="ARBA" id="ARBA00022741"/>
    </source>
</evidence>
<keyword evidence="2 3" id="KW-0067">ATP-binding</keyword>
<dbReference type="SUPFAM" id="SSF52540">
    <property type="entry name" value="P-loop containing nucleoside triphosphate hydrolases"/>
    <property type="match status" value="1"/>
</dbReference>
<feature type="transmembrane region" description="Helical" evidence="5">
    <location>
        <begin position="21"/>
        <end position="43"/>
    </location>
</feature>
<accession>A0ABW6UX62</accession>
<dbReference type="InterPro" id="IPR050206">
    <property type="entry name" value="FtsK/SpoIIIE/SftA"/>
</dbReference>
<protein>
    <submittedName>
        <fullName evidence="7">Cell division protein FtsK</fullName>
    </submittedName>
</protein>
<keyword evidence="7" id="KW-0132">Cell division</keyword>
<evidence type="ECO:0000256" key="2">
    <source>
        <dbReference type="ARBA" id="ARBA00022840"/>
    </source>
</evidence>
<dbReference type="Proteomes" id="UP001602119">
    <property type="component" value="Unassembled WGS sequence"/>
</dbReference>
<keyword evidence="5" id="KW-1133">Transmembrane helix</keyword>
<keyword evidence="5" id="KW-0472">Membrane</keyword>
<proteinExistence type="predicted"/>
<keyword evidence="7" id="KW-0131">Cell cycle</keyword>
<dbReference type="Gene3D" id="3.40.50.300">
    <property type="entry name" value="P-loop containing nucleotide triphosphate hydrolases"/>
    <property type="match status" value="1"/>
</dbReference>
<reference evidence="7 8" key="1">
    <citation type="submission" date="2024-10" db="EMBL/GenBank/DDBJ databases">
        <title>The Natural Products Discovery Center: Release of the First 8490 Sequenced Strains for Exploring Actinobacteria Biosynthetic Diversity.</title>
        <authorList>
            <person name="Kalkreuter E."/>
            <person name="Kautsar S.A."/>
            <person name="Yang D."/>
            <person name="Bader C.D."/>
            <person name="Teijaro C.N."/>
            <person name="Fluegel L."/>
            <person name="Davis C.M."/>
            <person name="Simpson J.R."/>
            <person name="Lauterbach L."/>
            <person name="Steele A.D."/>
            <person name="Gui C."/>
            <person name="Meng S."/>
            <person name="Li G."/>
            <person name="Viehrig K."/>
            <person name="Ye F."/>
            <person name="Su P."/>
            <person name="Kiefer A.F."/>
            <person name="Nichols A."/>
            <person name="Cepeda A.J."/>
            <person name="Yan W."/>
            <person name="Fan B."/>
            <person name="Jiang Y."/>
            <person name="Adhikari A."/>
            <person name="Zheng C.-J."/>
            <person name="Schuster L."/>
            <person name="Cowan T.M."/>
            <person name="Smanski M.J."/>
            <person name="Chevrette M.G."/>
            <person name="De Carvalho L.P.S."/>
            <person name="Shen B."/>
        </authorList>
    </citation>
    <scope>NUCLEOTIDE SEQUENCE [LARGE SCALE GENOMIC DNA]</scope>
    <source>
        <strain evidence="7 8">NPDC001281</strain>
    </source>
</reference>
<dbReference type="EMBL" id="JBIAXI010000001">
    <property type="protein sequence ID" value="MFF4771418.1"/>
    <property type="molecule type" value="Genomic_DNA"/>
</dbReference>
<evidence type="ECO:0000313" key="8">
    <source>
        <dbReference type="Proteomes" id="UP001602119"/>
    </source>
</evidence>
<feature type="transmembrane region" description="Helical" evidence="5">
    <location>
        <begin position="103"/>
        <end position="123"/>
    </location>
</feature>
<keyword evidence="1 3" id="KW-0547">Nucleotide-binding</keyword>
<dbReference type="PANTHER" id="PTHR22683">
    <property type="entry name" value="SPORULATION PROTEIN RELATED"/>
    <property type="match status" value="1"/>
</dbReference>
<dbReference type="GO" id="GO:0051301">
    <property type="term" value="P:cell division"/>
    <property type="evidence" value="ECO:0007669"/>
    <property type="project" value="UniProtKB-KW"/>
</dbReference>
<gene>
    <name evidence="7" type="ORF">ACFY05_01010</name>
</gene>
<comment type="caution">
    <text evidence="7">The sequence shown here is derived from an EMBL/GenBank/DDBJ whole genome shotgun (WGS) entry which is preliminary data.</text>
</comment>
<evidence type="ECO:0000256" key="5">
    <source>
        <dbReference type="SAM" id="Phobius"/>
    </source>
</evidence>
<keyword evidence="8" id="KW-1185">Reference proteome</keyword>
<evidence type="ECO:0000313" key="7">
    <source>
        <dbReference type="EMBL" id="MFF4771418.1"/>
    </source>
</evidence>
<evidence type="ECO:0000259" key="6">
    <source>
        <dbReference type="PROSITE" id="PS50901"/>
    </source>
</evidence>
<name>A0ABW6UX62_MICFU</name>
<dbReference type="InterPro" id="IPR027417">
    <property type="entry name" value="P-loop_NTPase"/>
</dbReference>
<feature type="domain" description="FtsK" evidence="6">
    <location>
        <begin position="268"/>
        <end position="443"/>
    </location>
</feature>
<feature type="transmembrane region" description="Helical" evidence="5">
    <location>
        <begin position="72"/>
        <end position="91"/>
    </location>
</feature>
<dbReference type="InterPro" id="IPR002543">
    <property type="entry name" value="FtsK_dom"/>
</dbReference>
<keyword evidence="5" id="KW-0812">Transmembrane</keyword>
<dbReference type="PROSITE" id="PS50901">
    <property type="entry name" value="FTSK"/>
    <property type="match status" value="1"/>
</dbReference>
<dbReference type="PANTHER" id="PTHR22683:SF41">
    <property type="entry name" value="DNA TRANSLOCASE FTSK"/>
    <property type="match status" value="1"/>
</dbReference>
<organism evidence="7 8">
    <name type="scientific">Microtetraspora fusca</name>
    <dbReference type="NCBI Taxonomy" id="1997"/>
    <lineage>
        <taxon>Bacteria</taxon>
        <taxon>Bacillati</taxon>
        <taxon>Actinomycetota</taxon>
        <taxon>Actinomycetes</taxon>
        <taxon>Streptosporangiales</taxon>
        <taxon>Streptosporangiaceae</taxon>
        <taxon>Microtetraspora</taxon>
    </lineage>
</organism>
<feature type="region of interest" description="Disordered" evidence="4">
    <location>
        <begin position="584"/>
        <end position="603"/>
    </location>
</feature>
<dbReference type="RefSeq" id="WP_387340049.1">
    <property type="nucleotide sequence ID" value="NZ_JBIAXI010000001.1"/>
</dbReference>
<evidence type="ECO:0000256" key="4">
    <source>
        <dbReference type="SAM" id="MobiDB-lite"/>
    </source>
</evidence>